<dbReference type="InterPro" id="IPR011257">
    <property type="entry name" value="DNA_glycosylase"/>
</dbReference>
<dbReference type="EC" id="3.2.2.21" evidence="3"/>
<comment type="caution">
    <text evidence="7">The sequence shown here is derived from an EMBL/GenBank/DDBJ whole genome shotgun (WGS) entry which is preliminary data.</text>
</comment>
<evidence type="ECO:0000256" key="4">
    <source>
        <dbReference type="ARBA" id="ARBA00022763"/>
    </source>
</evidence>
<dbReference type="GO" id="GO:0008725">
    <property type="term" value="F:DNA-3-methyladenine glycosylase activity"/>
    <property type="evidence" value="ECO:0007669"/>
    <property type="project" value="TreeGrafter"/>
</dbReference>
<dbReference type="SUPFAM" id="SSF48150">
    <property type="entry name" value="DNA-glycosylase"/>
    <property type="match status" value="1"/>
</dbReference>
<accession>A0A4R8DQ62</accession>
<dbReference type="GO" id="GO:0006307">
    <property type="term" value="P:DNA alkylation repair"/>
    <property type="evidence" value="ECO:0007669"/>
    <property type="project" value="TreeGrafter"/>
</dbReference>
<dbReference type="CDD" id="cd00056">
    <property type="entry name" value="ENDO3c"/>
    <property type="match status" value="1"/>
</dbReference>
<gene>
    <name evidence="7" type="ORF">EDB95_0554</name>
</gene>
<evidence type="ECO:0000256" key="5">
    <source>
        <dbReference type="ARBA" id="ARBA00023204"/>
    </source>
</evidence>
<evidence type="ECO:0000256" key="2">
    <source>
        <dbReference type="ARBA" id="ARBA00010817"/>
    </source>
</evidence>
<organism evidence="7 8">
    <name type="scientific">Dinghuibacter silviterrae</name>
    <dbReference type="NCBI Taxonomy" id="1539049"/>
    <lineage>
        <taxon>Bacteria</taxon>
        <taxon>Pseudomonadati</taxon>
        <taxon>Bacteroidota</taxon>
        <taxon>Chitinophagia</taxon>
        <taxon>Chitinophagales</taxon>
        <taxon>Chitinophagaceae</taxon>
        <taxon>Dinghuibacter</taxon>
    </lineage>
</organism>
<dbReference type="Proteomes" id="UP000294498">
    <property type="component" value="Unassembled WGS sequence"/>
</dbReference>
<dbReference type="Pfam" id="PF00730">
    <property type="entry name" value="HhH-GPD"/>
    <property type="match status" value="1"/>
</dbReference>
<name>A0A4R8DQ62_9BACT</name>
<dbReference type="InterPro" id="IPR003265">
    <property type="entry name" value="HhH-GPD_domain"/>
</dbReference>
<dbReference type="FunFam" id="1.10.340.30:FF:000004">
    <property type="entry name" value="DNA-3-methyladenine glycosylase II"/>
    <property type="match status" value="1"/>
</dbReference>
<dbReference type="RefSeq" id="WP_133990329.1">
    <property type="nucleotide sequence ID" value="NZ_SODV01000001.1"/>
</dbReference>
<dbReference type="GO" id="GO:0043916">
    <property type="term" value="F:DNA-7-methylguanine glycosylase activity"/>
    <property type="evidence" value="ECO:0007669"/>
    <property type="project" value="TreeGrafter"/>
</dbReference>
<keyword evidence="4" id="KW-0227">DNA damage</keyword>
<proteinExistence type="inferred from homology"/>
<comment type="similarity">
    <text evidence="2">Belongs to the alkylbase DNA glycosidase AlkA family.</text>
</comment>
<dbReference type="PANTHER" id="PTHR43003">
    <property type="entry name" value="DNA-3-METHYLADENINE GLYCOSYLASE"/>
    <property type="match status" value="1"/>
</dbReference>
<reference evidence="7 8" key="1">
    <citation type="submission" date="2019-03" db="EMBL/GenBank/DDBJ databases">
        <title>Genomic Encyclopedia of Type Strains, Phase IV (KMG-IV): sequencing the most valuable type-strain genomes for metagenomic binning, comparative biology and taxonomic classification.</title>
        <authorList>
            <person name="Goeker M."/>
        </authorList>
    </citation>
    <scope>NUCLEOTIDE SEQUENCE [LARGE SCALE GENOMIC DNA]</scope>
    <source>
        <strain evidence="7 8">DSM 100059</strain>
    </source>
</reference>
<evidence type="ECO:0000313" key="8">
    <source>
        <dbReference type="Proteomes" id="UP000294498"/>
    </source>
</evidence>
<comment type="catalytic activity">
    <reaction evidence="1">
        <text>Hydrolysis of alkylated DNA, releasing 3-methyladenine, 3-methylguanine, 7-methylguanine and 7-methyladenine.</text>
        <dbReference type="EC" id="3.2.2.21"/>
    </reaction>
</comment>
<evidence type="ECO:0000256" key="1">
    <source>
        <dbReference type="ARBA" id="ARBA00000086"/>
    </source>
</evidence>
<dbReference type="GO" id="GO:0032993">
    <property type="term" value="C:protein-DNA complex"/>
    <property type="evidence" value="ECO:0007669"/>
    <property type="project" value="TreeGrafter"/>
</dbReference>
<dbReference type="PROSITE" id="PS00516">
    <property type="entry name" value="ALKYLBASE_DNA_GLYCOS"/>
    <property type="match status" value="1"/>
</dbReference>
<evidence type="ECO:0000256" key="3">
    <source>
        <dbReference type="ARBA" id="ARBA00012000"/>
    </source>
</evidence>
<dbReference type="EMBL" id="SODV01000001">
    <property type="protein sequence ID" value="TDW99544.1"/>
    <property type="molecule type" value="Genomic_DNA"/>
</dbReference>
<protein>
    <recommendedName>
        <fullName evidence="3">DNA-3-methyladenine glycosylase II</fullName>
        <ecNumber evidence="3">3.2.2.21</ecNumber>
    </recommendedName>
</protein>
<evidence type="ECO:0000259" key="6">
    <source>
        <dbReference type="SMART" id="SM00478"/>
    </source>
</evidence>
<dbReference type="GO" id="GO:0006285">
    <property type="term" value="P:base-excision repair, AP site formation"/>
    <property type="evidence" value="ECO:0007669"/>
    <property type="project" value="TreeGrafter"/>
</dbReference>
<dbReference type="InterPro" id="IPR051912">
    <property type="entry name" value="Alkylbase_DNA_Glycosylase/TA"/>
</dbReference>
<dbReference type="OrthoDB" id="9785929at2"/>
<dbReference type="Gene3D" id="1.10.1670.40">
    <property type="match status" value="1"/>
</dbReference>
<keyword evidence="5" id="KW-0234">DNA repair</keyword>
<keyword evidence="8" id="KW-1185">Reference proteome</keyword>
<dbReference type="PANTHER" id="PTHR43003:SF5">
    <property type="entry name" value="DNA-3-METHYLADENINE GLYCOSYLASE"/>
    <property type="match status" value="1"/>
</dbReference>
<dbReference type="GO" id="GO:0032131">
    <property type="term" value="F:alkylated DNA binding"/>
    <property type="evidence" value="ECO:0007669"/>
    <property type="project" value="TreeGrafter"/>
</dbReference>
<dbReference type="Gene3D" id="1.10.340.30">
    <property type="entry name" value="Hypothetical protein, domain 2"/>
    <property type="match status" value="1"/>
</dbReference>
<dbReference type="InterPro" id="IPR000035">
    <property type="entry name" value="Alkylbase_DNA_glycsylse_CS"/>
</dbReference>
<feature type="domain" description="HhH-GPD" evidence="6">
    <location>
        <begin position="45"/>
        <end position="201"/>
    </location>
</feature>
<dbReference type="SMART" id="SM00478">
    <property type="entry name" value="ENDO3c"/>
    <property type="match status" value="1"/>
</dbReference>
<dbReference type="AlphaFoldDB" id="A0A4R8DQ62"/>
<sequence>MQSKRPPYLLHLAQDKRLGPLLEGIEPVVIAPQEEVWLHLTGAIMSQQLSTRVASVIRGRFTGLYGGNPSPERVLETPSPTLRAIGLSNAKVTYVQNIARFALEEGLSFGKLQEMEDEGVIDYLTQIKGVGRWTAEMMLMFSLGREDVFAVDDLGIQQAMMRIYRLKNGDKRTLREKMLKISGKWSPYRTYACLHLWRLKDFAPGP</sequence>
<evidence type="ECO:0000313" key="7">
    <source>
        <dbReference type="EMBL" id="TDW99544.1"/>
    </source>
</evidence>